<keyword evidence="1" id="KW-0472">Membrane</keyword>
<keyword evidence="1" id="KW-1133">Transmembrane helix</keyword>
<evidence type="ECO:0000313" key="2">
    <source>
        <dbReference type="EMBL" id="WZC49671.1"/>
    </source>
</evidence>
<organism evidence="2 3">
    <name type="scientific">Yoonia phaeophyticola</name>
    <dbReference type="NCBI Taxonomy" id="3137369"/>
    <lineage>
        <taxon>Bacteria</taxon>
        <taxon>Pseudomonadati</taxon>
        <taxon>Pseudomonadota</taxon>
        <taxon>Alphaproteobacteria</taxon>
        <taxon>Rhodobacterales</taxon>
        <taxon>Paracoccaceae</taxon>
        <taxon>Yoonia</taxon>
    </lineage>
</organism>
<keyword evidence="3" id="KW-1185">Reference proteome</keyword>
<evidence type="ECO:0000256" key="1">
    <source>
        <dbReference type="SAM" id="Phobius"/>
    </source>
</evidence>
<evidence type="ECO:0008006" key="4">
    <source>
        <dbReference type="Google" id="ProtNLM"/>
    </source>
</evidence>
<proteinExistence type="predicted"/>
<reference evidence="3" key="1">
    <citation type="submission" date="2024-04" db="EMBL/GenBank/DDBJ databases">
        <title>Phylogenomic analyses of a clade within the roseobacter group suggest taxonomic reassignments of species of the genera Aestuariivita, Citreicella, Loktanella, Nautella, Pelagibaca, Ruegeria, Thalassobius, Thiobacimonas and Tropicibacter, and the proposal o.</title>
        <authorList>
            <person name="Jeon C.O."/>
        </authorList>
    </citation>
    <scope>NUCLEOTIDE SEQUENCE [LARGE SCALE GENOMIC DNA]</scope>
    <source>
        <strain evidence="3">BS5-3</strain>
    </source>
</reference>
<evidence type="ECO:0000313" key="3">
    <source>
        <dbReference type="Proteomes" id="UP001440612"/>
    </source>
</evidence>
<gene>
    <name evidence="2" type="ORF">AABB29_03190</name>
</gene>
<dbReference type="RefSeq" id="WP_341367781.1">
    <property type="nucleotide sequence ID" value="NZ_CP150951.2"/>
</dbReference>
<name>A0ABZ2VAK8_9RHOB</name>
<accession>A0ABZ2VAK8</accession>
<dbReference type="Proteomes" id="UP001440612">
    <property type="component" value="Chromosome"/>
</dbReference>
<protein>
    <recommendedName>
        <fullName evidence="4">Prepilin-type N-terminal cleavage/methylation domain-containing protein</fullName>
    </recommendedName>
</protein>
<keyword evidence="1" id="KW-0812">Transmembrane</keyword>
<sequence>MRRRWVQKRRSGQSGFALAEALVSLTIAAMTLALLTSATWGLRQTTLQPTELQQEATDWLTARRVLQSWAASASLAGRDMTEGRFFGSPTQMRMILDDGTSGDSRPMMVGLTITQEDGLYRLVASRNFDVRDVRLAGDNAQTSTMIVSESPLSLVYRAGATSVARQGVWTYEPRPEQGLPFAVAIEQGAERMIVAQMPTTISAICVARLGPAGLEDRDCELR</sequence>
<feature type="transmembrane region" description="Helical" evidence="1">
    <location>
        <begin position="21"/>
        <end position="42"/>
    </location>
</feature>
<dbReference type="EMBL" id="CP150951">
    <property type="protein sequence ID" value="WZC49671.1"/>
    <property type="molecule type" value="Genomic_DNA"/>
</dbReference>